<dbReference type="InterPro" id="IPR036249">
    <property type="entry name" value="Thioredoxin-like_sf"/>
</dbReference>
<dbReference type="InterPro" id="IPR036356">
    <property type="entry name" value="ERp29_C_sf"/>
</dbReference>
<dbReference type="Gene3D" id="3.40.30.10">
    <property type="entry name" value="Glutaredoxin"/>
    <property type="match status" value="2"/>
</dbReference>
<organism evidence="1 2">
    <name type="scientific">Tritrichomonas foetus</name>
    <dbReference type="NCBI Taxonomy" id="1144522"/>
    <lineage>
        <taxon>Eukaryota</taxon>
        <taxon>Metamonada</taxon>
        <taxon>Parabasalia</taxon>
        <taxon>Tritrichomonadida</taxon>
        <taxon>Tritrichomonadidae</taxon>
        <taxon>Tritrichomonas</taxon>
    </lineage>
</organism>
<evidence type="ECO:0000313" key="1">
    <source>
        <dbReference type="EMBL" id="OHS93445.1"/>
    </source>
</evidence>
<dbReference type="GO" id="GO:0006457">
    <property type="term" value="P:protein folding"/>
    <property type="evidence" value="ECO:0007669"/>
    <property type="project" value="TreeGrafter"/>
</dbReference>
<dbReference type="EMBL" id="MLAK01001402">
    <property type="protein sequence ID" value="OHS93445.1"/>
    <property type="molecule type" value="Genomic_DNA"/>
</dbReference>
<dbReference type="AlphaFoldDB" id="A0A1J4J7N2"/>
<proteinExistence type="predicted"/>
<dbReference type="PANTHER" id="PTHR45672">
    <property type="entry name" value="PROTEIN DISULFIDE-ISOMERASE C17H9.14C-RELATED"/>
    <property type="match status" value="1"/>
</dbReference>
<name>A0A1J4J7N2_9EUKA</name>
<dbReference type="Gene3D" id="1.20.1150.12">
    <property type="entry name" value="Endoplasmic reticulum resident protein 29, C-terminal domain"/>
    <property type="match status" value="1"/>
</dbReference>
<keyword evidence="2" id="KW-1185">Reference proteome</keyword>
<dbReference type="VEuPathDB" id="TrichDB:TRFO_40282"/>
<dbReference type="Proteomes" id="UP000179807">
    <property type="component" value="Unassembled WGS sequence"/>
</dbReference>
<dbReference type="OrthoDB" id="10264505at2759"/>
<dbReference type="SUPFAM" id="SSF47933">
    <property type="entry name" value="ERP29 C domain-like"/>
    <property type="match status" value="1"/>
</dbReference>
<reference evidence="1" key="1">
    <citation type="submission" date="2016-10" db="EMBL/GenBank/DDBJ databases">
        <authorList>
            <person name="Benchimol M."/>
            <person name="Almeida L.G."/>
            <person name="Vasconcelos A.T."/>
            <person name="Perreira-Neves A."/>
            <person name="Rosa I.A."/>
            <person name="Tasca T."/>
            <person name="Bogo M.R."/>
            <person name="de Souza W."/>
        </authorList>
    </citation>
    <scope>NUCLEOTIDE SEQUENCE [LARGE SCALE GENOMIC DNA]</scope>
    <source>
        <strain evidence="1">K</strain>
    </source>
</reference>
<dbReference type="GeneID" id="94847816"/>
<dbReference type="SUPFAM" id="SSF52833">
    <property type="entry name" value="Thioredoxin-like"/>
    <property type="match status" value="2"/>
</dbReference>
<protein>
    <submittedName>
        <fullName evidence="1">Uncharacterized protein</fullName>
    </submittedName>
</protein>
<accession>A0A1J4J7N2</accession>
<dbReference type="GO" id="GO:0003756">
    <property type="term" value="F:protein disulfide isomerase activity"/>
    <property type="evidence" value="ECO:0007669"/>
    <property type="project" value="TreeGrafter"/>
</dbReference>
<sequence length="371" mass="43543">MLFTLLHLLNAKIIDYNETKDLVRTNDYPFVVYYYYHYSKNSTKNHMKQIDLCSKVFPKINFVRVNCSKFNDLCEEHKIIDEESTLIMKYPKYKQFTGELIAFDLIKFFEENTDQKRIEVRTSFSVLTPENFSNYLNSKASSLIAFLDMSERMSELMIPQLQQIAFIFSSNLRTGVAYIDCNKYIDFCIDNHNIDLAPTFRAYRRKPFNINSINSYESNNQNNENDNQNNGLSDYIFIEYSGPREFDNLLEFANSELHESRKADGELNKQAGIIPSLFPLIQQFMKSEEKTQIIEEIKKVQGSEYYLTIIKKLLRKGEDALSFEETKIRKMMINTQEKLAVRDVLRQSLNVLKEFKRAGPYTPPSHTDSEL</sequence>
<evidence type="ECO:0000313" key="2">
    <source>
        <dbReference type="Proteomes" id="UP000179807"/>
    </source>
</evidence>
<dbReference type="RefSeq" id="XP_068346582.1">
    <property type="nucleotide sequence ID" value="XM_068513112.1"/>
</dbReference>
<comment type="caution">
    <text evidence="1">The sequence shown here is derived from an EMBL/GenBank/DDBJ whole genome shotgun (WGS) entry which is preliminary data.</text>
</comment>
<gene>
    <name evidence="1" type="ORF">TRFO_40282</name>
</gene>
<dbReference type="InterPro" id="IPR051063">
    <property type="entry name" value="PDI"/>
</dbReference>
<dbReference type="GO" id="GO:0005783">
    <property type="term" value="C:endoplasmic reticulum"/>
    <property type="evidence" value="ECO:0007669"/>
    <property type="project" value="TreeGrafter"/>
</dbReference>